<feature type="non-terminal residue" evidence="2">
    <location>
        <position position="736"/>
    </location>
</feature>
<reference evidence="2" key="2">
    <citation type="submission" date="2021-04" db="EMBL/GenBank/DDBJ databases">
        <authorList>
            <person name="Gilroy R."/>
        </authorList>
    </citation>
    <scope>NUCLEOTIDE SEQUENCE</scope>
    <source>
        <strain evidence="2">378</strain>
    </source>
</reference>
<sequence length="736" mass="82833">MYELDKLKISSGDMPITLLKENLPEMSIDYFQEQVADMSRQYIMRSINALYGKKKPKKLKDRPFDVRLKLAVDKFAPSQATARNKADSLIAMGLSDEEFLEKFKQNAYGQVENFFDIFVQPAIDEHLNTLRQKVADTITLDDKFGSDTTELLCAFFGIGQYDVPFSWVLDQFHSHLHVPDRYTRKFNFAHVTNQLSGLVSDKNLTIDQIAKALTASLIVCHLSIDDIKAIMQYYTTNHSAPGFKDVNAYLNEHLFADPLKELQSVQIPIEEVAAKCRVLTLQMELISQYDPQGRIHYFYAYTAAALDEKTHLYMPIKVLTQPIEVSEDVVFPGINKLYTPIKYDRWGHPQAEGVPRPTGDVLKDAQYLRDFDYGSNPEDIFRETCEVFRKNYDQAIKFKKTFRSALRVDYPIFAFAQAYDEILKANKIEVNQDNLYDRNGRKVALDSASEYLLYSLHPHYRQVFRQLTVKMMDELSQYNFKNLMFVFTSSLIAPVGDIVEPKMPQASYMCLPLYDLLAIQNFLFTERVWGYDTVNIVETLQGVSTMREACDKVRDVFGKLRQQEGQVRDFVVARFAENMSPQVFKLSESVRNGLFDCRPLDTMRSLCSNVNSTYVCTPELYSTALTYASATFLTESSDGRLFSSSPLASDKLCQEFVQGLDRRQSHLPKGGKASAELAVEQEAPVVSATAAASVAQESAAAAADTKADAAPAAPAAPAAEAAPAAPAAAETAPTPD</sequence>
<name>A0A948X141_9GAMM</name>
<reference evidence="2" key="1">
    <citation type="journal article" date="2021" name="PeerJ">
        <title>Extensive microbial diversity within the chicken gut microbiome revealed by metagenomics and culture.</title>
        <authorList>
            <person name="Gilroy R."/>
            <person name="Ravi A."/>
            <person name="Getino M."/>
            <person name="Pursley I."/>
            <person name="Horton D.L."/>
            <person name="Alikhan N.F."/>
            <person name="Baker D."/>
            <person name="Gharbi K."/>
            <person name="Hall N."/>
            <person name="Watson M."/>
            <person name="Adriaenssens E.M."/>
            <person name="Foster-Nyarko E."/>
            <person name="Jarju S."/>
            <person name="Secka A."/>
            <person name="Antonio M."/>
            <person name="Oren A."/>
            <person name="Chaudhuri R.R."/>
            <person name="La Ragione R."/>
            <person name="Hildebrand F."/>
            <person name="Pallen M.J."/>
        </authorList>
    </citation>
    <scope>NUCLEOTIDE SEQUENCE</scope>
    <source>
        <strain evidence="2">378</strain>
    </source>
</reference>
<evidence type="ECO:0000256" key="1">
    <source>
        <dbReference type="SAM" id="MobiDB-lite"/>
    </source>
</evidence>
<accession>A0A948X141</accession>
<evidence type="ECO:0000313" key="2">
    <source>
        <dbReference type="EMBL" id="MBU3844016.1"/>
    </source>
</evidence>
<comment type="caution">
    <text evidence="2">The sequence shown here is derived from an EMBL/GenBank/DDBJ whole genome shotgun (WGS) entry which is preliminary data.</text>
</comment>
<protein>
    <submittedName>
        <fullName evidence="2">Uncharacterized protein</fullName>
    </submittedName>
</protein>
<proteinExistence type="predicted"/>
<dbReference type="AlphaFoldDB" id="A0A948X141"/>
<dbReference type="EMBL" id="JAHLFE010000075">
    <property type="protein sequence ID" value="MBU3844016.1"/>
    <property type="molecule type" value="Genomic_DNA"/>
</dbReference>
<dbReference type="Proteomes" id="UP000733611">
    <property type="component" value="Unassembled WGS sequence"/>
</dbReference>
<feature type="region of interest" description="Disordered" evidence="1">
    <location>
        <begin position="697"/>
        <end position="736"/>
    </location>
</feature>
<organism evidence="2 3">
    <name type="scientific">Candidatus Anaerobiospirillum pullicola</name>
    <dbReference type="NCBI Taxonomy" id="2838451"/>
    <lineage>
        <taxon>Bacteria</taxon>
        <taxon>Pseudomonadati</taxon>
        <taxon>Pseudomonadota</taxon>
        <taxon>Gammaproteobacteria</taxon>
        <taxon>Aeromonadales</taxon>
        <taxon>Succinivibrionaceae</taxon>
        <taxon>Anaerobiospirillum</taxon>
    </lineage>
</organism>
<evidence type="ECO:0000313" key="3">
    <source>
        <dbReference type="Proteomes" id="UP000733611"/>
    </source>
</evidence>
<gene>
    <name evidence="2" type="ORF">H9847_03980</name>
</gene>